<evidence type="ECO:0000256" key="6">
    <source>
        <dbReference type="SAM" id="Phobius"/>
    </source>
</evidence>
<feature type="transmembrane region" description="Helical" evidence="6">
    <location>
        <begin position="245"/>
        <end position="263"/>
    </location>
</feature>
<proteinExistence type="inferred from homology"/>
<organism evidence="8 9">
    <name type="scientific">Halobacillus aidingensis</name>
    <dbReference type="NCBI Taxonomy" id="240303"/>
    <lineage>
        <taxon>Bacteria</taxon>
        <taxon>Bacillati</taxon>
        <taxon>Bacillota</taxon>
        <taxon>Bacilli</taxon>
        <taxon>Bacillales</taxon>
        <taxon>Bacillaceae</taxon>
        <taxon>Halobacillus</taxon>
    </lineage>
</organism>
<feature type="transmembrane region" description="Helical" evidence="6">
    <location>
        <begin position="31"/>
        <end position="50"/>
    </location>
</feature>
<feature type="domain" description="EamA" evidence="7">
    <location>
        <begin position="6"/>
        <end position="136"/>
    </location>
</feature>
<dbReference type="PANTHER" id="PTHR32322:SF9">
    <property type="entry name" value="AMINO-ACID METABOLITE EFFLUX PUMP-RELATED"/>
    <property type="match status" value="1"/>
</dbReference>
<evidence type="ECO:0000256" key="4">
    <source>
        <dbReference type="ARBA" id="ARBA00022989"/>
    </source>
</evidence>
<keyword evidence="4 6" id="KW-1133">Transmembrane helix</keyword>
<evidence type="ECO:0000313" key="8">
    <source>
        <dbReference type="EMBL" id="SDP75792.1"/>
    </source>
</evidence>
<dbReference type="Proteomes" id="UP000198860">
    <property type="component" value="Unassembled WGS sequence"/>
</dbReference>
<feature type="transmembrane region" description="Helical" evidence="6">
    <location>
        <begin position="124"/>
        <end position="141"/>
    </location>
</feature>
<evidence type="ECO:0000256" key="1">
    <source>
        <dbReference type="ARBA" id="ARBA00004127"/>
    </source>
</evidence>
<evidence type="ECO:0000313" key="9">
    <source>
        <dbReference type="Proteomes" id="UP000198860"/>
    </source>
</evidence>
<protein>
    <submittedName>
        <fullName evidence="8">Permease of the drug/metabolite transporter (DMT) superfamily</fullName>
    </submittedName>
</protein>
<evidence type="ECO:0000259" key="7">
    <source>
        <dbReference type="Pfam" id="PF00892"/>
    </source>
</evidence>
<evidence type="ECO:0000256" key="2">
    <source>
        <dbReference type="ARBA" id="ARBA00007362"/>
    </source>
</evidence>
<dbReference type="Pfam" id="PF00892">
    <property type="entry name" value="EamA"/>
    <property type="match status" value="2"/>
</dbReference>
<dbReference type="InterPro" id="IPR050638">
    <property type="entry name" value="AA-Vitamin_Transporters"/>
</dbReference>
<comment type="subcellular location">
    <subcellularLocation>
        <location evidence="1">Endomembrane system</location>
        <topology evidence="1">Multi-pass membrane protein</topology>
    </subcellularLocation>
</comment>
<dbReference type="RefSeq" id="WP_089654813.1">
    <property type="nucleotide sequence ID" value="NZ_FNIZ01000033.1"/>
</dbReference>
<evidence type="ECO:0000256" key="5">
    <source>
        <dbReference type="ARBA" id="ARBA00023136"/>
    </source>
</evidence>
<dbReference type="InterPro" id="IPR000620">
    <property type="entry name" value="EamA_dom"/>
</dbReference>
<accession>A0A1H0VB91</accession>
<name>A0A1H0VB91_HALAD</name>
<feature type="transmembrane region" description="Helical" evidence="6">
    <location>
        <begin position="269"/>
        <end position="287"/>
    </location>
</feature>
<dbReference type="SUPFAM" id="SSF103481">
    <property type="entry name" value="Multidrug resistance efflux transporter EmrE"/>
    <property type="match status" value="2"/>
</dbReference>
<feature type="transmembrane region" description="Helical" evidence="6">
    <location>
        <begin position="62"/>
        <end position="82"/>
    </location>
</feature>
<reference evidence="9" key="1">
    <citation type="submission" date="2016-10" db="EMBL/GenBank/DDBJ databases">
        <authorList>
            <person name="Varghese N."/>
            <person name="Submissions S."/>
        </authorList>
    </citation>
    <scope>NUCLEOTIDE SEQUENCE [LARGE SCALE GENOMIC DNA]</scope>
    <source>
        <strain evidence="9">CGMCC 1.3703</strain>
    </source>
</reference>
<feature type="transmembrane region" description="Helical" evidence="6">
    <location>
        <begin position="213"/>
        <end position="238"/>
    </location>
</feature>
<feature type="transmembrane region" description="Helical" evidence="6">
    <location>
        <begin position="94"/>
        <end position="117"/>
    </location>
</feature>
<feature type="transmembrane region" description="Helical" evidence="6">
    <location>
        <begin position="177"/>
        <end position="198"/>
    </location>
</feature>
<evidence type="ECO:0000256" key="3">
    <source>
        <dbReference type="ARBA" id="ARBA00022692"/>
    </source>
</evidence>
<keyword evidence="9" id="KW-1185">Reference proteome</keyword>
<sequence length="303" mass="32735">MKLYGALLSLSLIWGLSFVFIENLIGTAGVWGTVFLRCLAGAVILLPLVFIKWRKHQLPQSIPWGVLIIVGVFNAGLPWGLIALSQTVVTSNTAAVLNATTPIMTGLIGFLVFSVLLNRWQWSGIVIGFIGILVLTGFEFGNIRPDNFIGIGTMILATSCYGFVSHFTRRHLRGFDVILLTSIALLVGAMVGLTGILWTQPALLISIGQNMNVTFTISVIGLGCVGSGIAHLLFYYMIDRGSAEFASMVTYLVPVTALFWGHLLLGEPVTSQLIIGLGVIFAGVYLSTRKQRVSRSFVGKKAS</sequence>
<dbReference type="AlphaFoldDB" id="A0A1H0VB91"/>
<feature type="transmembrane region" description="Helical" evidence="6">
    <location>
        <begin position="147"/>
        <end position="165"/>
    </location>
</feature>
<dbReference type="EMBL" id="FNIZ01000033">
    <property type="protein sequence ID" value="SDP75792.1"/>
    <property type="molecule type" value="Genomic_DNA"/>
</dbReference>
<dbReference type="OrthoDB" id="67135at2"/>
<comment type="similarity">
    <text evidence="2">Belongs to the EamA transporter family.</text>
</comment>
<dbReference type="GO" id="GO:0016020">
    <property type="term" value="C:membrane"/>
    <property type="evidence" value="ECO:0007669"/>
    <property type="project" value="UniProtKB-SubCell"/>
</dbReference>
<dbReference type="InterPro" id="IPR037185">
    <property type="entry name" value="EmrE-like"/>
</dbReference>
<keyword evidence="5 6" id="KW-0472">Membrane</keyword>
<feature type="domain" description="EamA" evidence="7">
    <location>
        <begin position="149"/>
        <end position="288"/>
    </location>
</feature>
<dbReference type="PANTHER" id="PTHR32322">
    <property type="entry name" value="INNER MEMBRANE TRANSPORTER"/>
    <property type="match status" value="1"/>
</dbReference>
<gene>
    <name evidence="8" type="ORF">SAMN05421677_1333</name>
</gene>
<keyword evidence="3 6" id="KW-0812">Transmembrane</keyword>